<accession>A0A3P1BVV7</accession>
<evidence type="ECO:0000313" key="3">
    <source>
        <dbReference type="Proteomes" id="UP000271925"/>
    </source>
</evidence>
<dbReference type="Proteomes" id="UP000271925">
    <property type="component" value="Unassembled WGS sequence"/>
</dbReference>
<feature type="domain" description="N-acetyltransferase" evidence="1">
    <location>
        <begin position="16"/>
        <end position="51"/>
    </location>
</feature>
<dbReference type="GO" id="GO:0016747">
    <property type="term" value="F:acyltransferase activity, transferring groups other than amino-acyl groups"/>
    <property type="evidence" value="ECO:0007669"/>
    <property type="project" value="InterPro"/>
</dbReference>
<dbReference type="OrthoDB" id="9789603at2"/>
<protein>
    <submittedName>
        <fullName evidence="2">N-acetyltransferase</fullName>
    </submittedName>
</protein>
<dbReference type="RefSeq" id="WP_124876094.1">
    <property type="nucleotide sequence ID" value="NZ_RQJO01000008.1"/>
</dbReference>
<reference evidence="2 3" key="1">
    <citation type="submission" date="2018-11" db="EMBL/GenBank/DDBJ databases">
        <authorList>
            <person name="Zhou Z."/>
            <person name="Wang G."/>
        </authorList>
    </citation>
    <scope>NUCLEOTIDE SEQUENCE [LARGE SCALE GENOMIC DNA]</scope>
    <source>
        <strain evidence="2 3">KCTC52004</strain>
    </source>
</reference>
<comment type="caution">
    <text evidence="2">The sequence shown here is derived from an EMBL/GenBank/DDBJ whole genome shotgun (WGS) entry which is preliminary data.</text>
</comment>
<organism evidence="2 3">
    <name type="scientific">Larkinella rosea</name>
    <dbReference type="NCBI Taxonomy" id="2025312"/>
    <lineage>
        <taxon>Bacteria</taxon>
        <taxon>Pseudomonadati</taxon>
        <taxon>Bacteroidota</taxon>
        <taxon>Cytophagia</taxon>
        <taxon>Cytophagales</taxon>
        <taxon>Spirosomataceae</taxon>
        <taxon>Larkinella</taxon>
    </lineage>
</organism>
<dbReference type="AlphaFoldDB" id="A0A3P1BVV7"/>
<evidence type="ECO:0000313" key="2">
    <source>
        <dbReference type="EMBL" id="RRB04986.1"/>
    </source>
</evidence>
<proteinExistence type="predicted"/>
<dbReference type="Gene3D" id="3.40.630.30">
    <property type="match status" value="1"/>
</dbReference>
<keyword evidence="3" id="KW-1185">Reference proteome</keyword>
<dbReference type="Pfam" id="PF00583">
    <property type="entry name" value="Acetyltransf_1"/>
    <property type="match status" value="1"/>
</dbReference>
<dbReference type="CDD" id="cd04301">
    <property type="entry name" value="NAT_SF"/>
    <property type="match status" value="1"/>
</dbReference>
<keyword evidence="2" id="KW-0808">Transferase</keyword>
<dbReference type="InterPro" id="IPR016181">
    <property type="entry name" value="Acyl_CoA_acyltransferase"/>
</dbReference>
<dbReference type="SUPFAM" id="SSF55729">
    <property type="entry name" value="Acyl-CoA N-acyltransferases (Nat)"/>
    <property type="match status" value="1"/>
</dbReference>
<sequence>MSVPDNDWHQTAQIGIRAQVEAVRVRANHRNKGIGKAVFEYAMERARSKEGHILQRITNQ</sequence>
<name>A0A3P1BVV7_9BACT</name>
<dbReference type="InterPro" id="IPR000182">
    <property type="entry name" value="GNAT_dom"/>
</dbReference>
<evidence type="ECO:0000259" key="1">
    <source>
        <dbReference type="Pfam" id="PF00583"/>
    </source>
</evidence>
<dbReference type="EMBL" id="RQJO01000008">
    <property type="protein sequence ID" value="RRB04986.1"/>
    <property type="molecule type" value="Genomic_DNA"/>
</dbReference>
<gene>
    <name evidence="2" type="ORF">EHT25_12275</name>
</gene>